<dbReference type="Proteomes" id="UP000832034">
    <property type="component" value="Chromosome"/>
</dbReference>
<evidence type="ECO:0000256" key="1">
    <source>
        <dbReference type="SAM" id="MobiDB-lite"/>
    </source>
</evidence>
<reference evidence="2" key="1">
    <citation type="submission" date="2021-12" db="EMBL/GenBank/DDBJ databases">
        <authorList>
            <person name="Veyrier F.J."/>
        </authorList>
    </citation>
    <scope>NUCLEOTIDE SEQUENCE</scope>
    <source>
        <strain evidence="2">SAG 1488-6</strain>
    </source>
</reference>
<gene>
    <name evidence="2" type="ORF">LVJ81_05945</name>
</gene>
<protein>
    <submittedName>
        <fullName evidence="2">Uncharacterized protein</fullName>
    </submittedName>
</protein>
<evidence type="ECO:0000313" key="2">
    <source>
        <dbReference type="EMBL" id="UOO93564.1"/>
    </source>
</evidence>
<organism evidence="2 3">
    <name type="scientific">Vitreoscilla stercoraria</name>
    <dbReference type="NCBI Taxonomy" id="61"/>
    <lineage>
        <taxon>Bacteria</taxon>
        <taxon>Pseudomonadati</taxon>
        <taxon>Pseudomonadota</taxon>
        <taxon>Betaproteobacteria</taxon>
        <taxon>Neisseriales</taxon>
        <taxon>Neisseriaceae</taxon>
        <taxon>Vitreoscilla</taxon>
    </lineage>
</organism>
<name>A0ABY4ECT5_VITST</name>
<evidence type="ECO:0000313" key="3">
    <source>
        <dbReference type="Proteomes" id="UP000832034"/>
    </source>
</evidence>
<feature type="region of interest" description="Disordered" evidence="1">
    <location>
        <begin position="40"/>
        <end position="69"/>
    </location>
</feature>
<sequence>MRYATASVQTIKATSFILAFITAFLLAECMQVAYKNSPYPSQAHQGQVLKKSVSFNEPQNQPQQPQQGE</sequence>
<feature type="compositionally biased region" description="Low complexity" evidence="1">
    <location>
        <begin position="58"/>
        <end position="69"/>
    </location>
</feature>
<accession>A0ABY4ECT5</accession>
<proteinExistence type="predicted"/>
<reference evidence="2" key="2">
    <citation type="journal article" date="2022" name="Res Sq">
        <title>Evolution of multicellular longitudinally dividing oral cavity symbionts (Neisseriaceae).</title>
        <authorList>
            <person name="Nyongesa S."/>
            <person name="Weber P."/>
            <person name="Bernet E."/>
            <person name="Pullido F."/>
            <person name="Nieckarz M."/>
            <person name="Delaby M."/>
            <person name="Nieves C."/>
            <person name="Viehboeck T."/>
            <person name="Krause N."/>
            <person name="Rivera-Millot A."/>
            <person name="Nakamura A."/>
            <person name="Vischer N."/>
            <person name="VanNieuwenhze M."/>
            <person name="Brun Y."/>
            <person name="Cava F."/>
            <person name="Bulgheresi S."/>
            <person name="Veyrier F."/>
        </authorList>
    </citation>
    <scope>NUCLEOTIDE SEQUENCE</scope>
    <source>
        <strain evidence="2">SAG 1488-6</strain>
    </source>
</reference>
<dbReference type="EMBL" id="CP091512">
    <property type="protein sequence ID" value="UOO93564.1"/>
    <property type="molecule type" value="Genomic_DNA"/>
</dbReference>
<keyword evidence="3" id="KW-1185">Reference proteome</keyword>
<dbReference type="RefSeq" id="WP_019957770.1">
    <property type="nucleotide sequence ID" value="NZ_CP091512.1"/>
</dbReference>